<protein>
    <submittedName>
        <fullName evidence="1">Acyl-CoA thioesterase</fullName>
    </submittedName>
</protein>
<evidence type="ECO:0000313" key="1">
    <source>
        <dbReference type="EMBL" id="MBK7416251.1"/>
    </source>
</evidence>
<dbReference type="CDD" id="cd00586">
    <property type="entry name" value="4HBT"/>
    <property type="match status" value="1"/>
</dbReference>
<accession>A0A935JYC5</accession>
<dbReference type="GO" id="GO:0047617">
    <property type="term" value="F:fatty acyl-CoA hydrolase activity"/>
    <property type="evidence" value="ECO:0007669"/>
    <property type="project" value="TreeGrafter"/>
</dbReference>
<dbReference type="InterPro" id="IPR029069">
    <property type="entry name" value="HotDog_dom_sf"/>
</dbReference>
<dbReference type="PANTHER" id="PTHR31793:SF24">
    <property type="entry name" value="LONG-CHAIN ACYL-COA THIOESTERASE FADM"/>
    <property type="match status" value="1"/>
</dbReference>
<sequence>MEHKKKLIHVTKMPIRWGDMDAYGHVNNTVYFRYMEQARVEWIEDMQVPVRPGGAGPVIINASCTFLIPMNYPGMVEVRTFIGPPGRSSVQTYVEMRIEGDERIFAEGAAKVVWMDTQTGKSVALPDHVRAVLEAD</sequence>
<dbReference type="SUPFAM" id="SSF54637">
    <property type="entry name" value="Thioesterase/thiol ester dehydrase-isomerase"/>
    <property type="match status" value="1"/>
</dbReference>
<dbReference type="Pfam" id="PF13279">
    <property type="entry name" value="4HBT_2"/>
    <property type="match status" value="1"/>
</dbReference>
<organism evidence="1 2">
    <name type="scientific">Candidatus Dechloromonas phosphorivorans</name>
    <dbReference type="NCBI Taxonomy" id="2899244"/>
    <lineage>
        <taxon>Bacteria</taxon>
        <taxon>Pseudomonadati</taxon>
        <taxon>Pseudomonadota</taxon>
        <taxon>Betaproteobacteria</taxon>
        <taxon>Rhodocyclales</taxon>
        <taxon>Azonexaceae</taxon>
        <taxon>Dechloromonas</taxon>
    </lineage>
</organism>
<dbReference type="AlphaFoldDB" id="A0A935JYC5"/>
<dbReference type="InterPro" id="IPR050563">
    <property type="entry name" value="4-hydroxybenzoyl-CoA_TE"/>
</dbReference>
<evidence type="ECO:0000313" key="2">
    <source>
        <dbReference type="Proteomes" id="UP000739411"/>
    </source>
</evidence>
<dbReference type="Proteomes" id="UP000739411">
    <property type="component" value="Unassembled WGS sequence"/>
</dbReference>
<gene>
    <name evidence="1" type="ORF">IPJ38_15280</name>
</gene>
<proteinExistence type="predicted"/>
<dbReference type="Gene3D" id="3.10.129.10">
    <property type="entry name" value="Hotdog Thioesterase"/>
    <property type="match status" value="1"/>
</dbReference>
<dbReference type="EMBL" id="JADJMS010000036">
    <property type="protein sequence ID" value="MBK7416251.1"/>
    <property type="molecule type" value="Genomic_DNA"/>
</dbReference>
<comment type="caution">
    <text evidence="1">The sequence shown here is derived from an EMBL/GenBank/DDBJ whole genome shotgun (WGS) entry which is preliminary data.</text>
</comment>
<dbReference type="PANTHER" id="PTHR31793">
    <property type="entry name" value="4-HYDROXYBENZOYL-COA THIOESTERASE FAMILY MEMBER"/>
    <property type="match status" value="1"/>
</dbReference>
<reference evidence="1 2" key="1">
    <citation type="submission" date="2020-10" db="EMBL/GenBank/DDBJ databases">
        <title>Connecting structure to function with the recovery of over 1000 high-quality activated sludge metagenome-assembled genomes encoding full-length rRNA genes using long-read sequencing.</title>
        <authorList>
            <person name="Singleton C.M."/>
            <person name="Petriglieri F."/>
            <person name="Kristensen J.M."/>
            <person name="Kirkegaard R.H."/>
            <person name="Michaelsen T.Y."/>
            <person name="Andersen M.H."/>
            <person name="Karst S.M."/>
            <person name="Dueholm M.S."/>
            <person name="Nielsen P.H."/>
            <person name="Albertsen M."/>
        </authorList>
    </citation>
    <scope>NUCLEOTIDE SEQUENCE [LARGE SCALE GENOMIC DNA]</scope>
    <source>
        <strain evidence="1">EsbW_18-Q3-R4-48_BATAC.463</strain>
    </source>
</reference>
<name>A0A935JYC5_9RHOO</name>